<dbReference type="Proteomes" id="UP000887576">
    <property type="component" value="Unplaced"/>
</dbReference>
<name>A0AC34RAA3_9BILA</name>
<reference evidence="2" key="1">
    <citation type="submission" date="2022-11" db="UniProtKB">
        <authorList>
            <consortium name="WormBaseParasite"/>
        </authorList>
    </citation>
    <scope>IDENTIFICATION</scope>
</reference>
<protein>
    <submittedName>
        <fullName evidence="2">SLC41A/MgtE integral membrane domain-containing protein</fullName>
    </submittedName>
</protein>
<evidence type="ECO:0000313" key="1">
    <source>
        <dbReference type="Proteomes" id="UP000887576"/>
    </source>
</evidence>
<accession>A0AC34RAA3</accession>
<organism evidence="1 2">
    <name type="scientific">Panagrolaimus sp. JU765</name>
    <dbReference type="NCBI Taxonomy" id="591449"/>
    <lineage>
        <taxon>Eukaryota</taxon>
        <taxon>Metazoa</taxon>
        <taxon>Ecdysozoa</taxon>
        <taxon>Nematoda</taxon>
        <taxon>Chromadorea</taxon>
        <taxon>Rhabditida</taxon>
        <taxon>Tylenchina</taxon>
        <taxon>Panagrolaimomorpha</taxon>
        <taxon>Panagrolaimoidea</taxon>
        <taxon>Panagrolaimidae</taxon>
        <taxon>Panagrolaimus</taxon>
    </lineage>
</organism>
<sequence length="428" mass="46487">MNHQMDILPGSMMDGKTDPEVRSELGSTTNDYGSVVKDTSLNGFPDASRPSMNVSSPVETSLVLFFQVLFPFLIAGFGMVLAGIVLDAVQHWDLFQQVPETFILVPALLGLKGNLEMTLASRLSTQANTGRMDTKEQVVTVVVSNIALIQVQAIVVTFLASGFAMILAWVPRGEVDWGHAALLCASSLTTASLASFVLSGVMIIVVILSRKFDINPDNIATPIAASLGDLTTLIILSAFGSMFLHAHLTDSWMNVMVIITFIVAIPIWTLAACRDGSTRLVLENGWSPIVFSMLLSSGGGFVLEKAMKNFKQMALFQPVINGVGGNLAAVHASRLSTFFHKNASIGLLPNGWTIQRFGEFSRAFFSSDWDARSARVLLFLVVPGHIIFNWLIGLLHTGENPPSSALFTSMYLSVALIQVSFIFFFFQI</sequence>
<dbReference type="WBParaSite" id="JU765_v2.g4956.t1">
    <property type="protein sequence ID" value="JU765_v2.g4956.t1"/>
    <property type="gene ID" value="JU765_v2.g4956"/>
</dbReference>
<proteinExistence type="predicted"/>
<evidence type="ECO:0000313" key="2">
    <source>
        <dbReference type="WBParaSite" id="JU765_v2.g4956.t1"/>
    </source>
</evidence>